<keyword evidence="4" id="KW-1185">Reference proteome</keyword>
<evidence type="ECO:0000259" key="2">
    <source>
        <dbReference type="SMART" id="SM00858"/>
    </source>
</evidence>
<dbReference type="HOGENOM" id="CLU_081764_1_0_11"/>
<name>C0VZW8_9ACTO</name>
<dbReference type="RefSeq" id="WP_006546618.1">
    <property type="nucleotide sequence ID" value="NZ_DS999543.1"/>
</dbReference>
<dbReference type="Proteomes" id="UP000010301">
    <property type="component" value="Unassembled WGS sequence"/>
</dbReference>
<dbReference type="CDD" id="cd11614">
    <property type="entry name" value="SAF_CpaB_FlgA_like"/>
    <property type="match status" value="1"/>
</dbReference>
<feature type="domain" description="SAF" evidence="2">
    <location>
        <begin position="50"/>
        <end position="110"/>
    </location>
</feature>
<sequence length="211" mass="23210">MILSSKTKVHTNTAKGKRVLTDPKFLIGVFLIIISISLTTLLINKARGGQEYYEATKDIPAGQIITLSDLKVISARVDGDAYLRAGQLTENTLTTRTINKGEMLPKAALVKENSQAYRQIVINVTPKIPTSVKVGSKVELWVVPEENGNSPEPNKAQRLSEQVIVYNLPESQNRILTERAQAVEISVPEAELPVILEHANNQHQLVLVPKG</sequence>
<dbReference type="OrthoDB" id="5083100at2"/>
<dbReference type="AlphaFoldDB" id="C0VZW8"/>
<organism evidence="3 4">
    <name type="scientific">Gleimia coleocanis DSM 15436</name>
    <dbReference type="NCBI Taxonomy" id="525245"/>
    <lineage>
        <taxon>Bacteria</taxon>
        <taxon>Bacillati</taxon>
        <taxon>Actinomycetota</taxon>
        <taxon>Actinomycetes</taxon>
        <taxon>Actinomycetales</taxon>
        <taxon>Actinomycetaceae</taxon>
        <taxon>Gleimia</taxon>
    </lineage>
</organism>
<dbReference type="eggNOG" id="COG1261">
    <property type="taxonomic scope" value="Bacteria"/>
</dbReference>
<dbReference type="EMBL" id="ACFG01000030">
    <property type="protein sequence ID" value="EEH63827.1"/>
    <property type="molecule type" value="Genomic_DNA"/>
</dbReference>
<keyword evidence="1" id="KW-0472">Membrane</keyword>
<accession>C0VZW8</accession>
<keyword evidence="1" id="KW-1133">Transmembrane helix</keyword>
<feature type="transmembrane region" description="Helical" evidence="1">
    <location>
        <begin position="25"/>
        <end position="43"/>
    </location>
</feature>
<gene>
    <name evidence="3" type="ORF">HMPREF0044_0846</name>
</gene>
<evidence type="ECO:0000256" key="1">
    <source>
        <dbReference type="SAM" id="Phobius"/>
    </source>
</evidence>
<evidence type="ECO:0000313" key="4">
    <source>
        <dbReference type="Proteomes" id="UP000010301"/>
    </source>
</evidence>
<dbReference type="SMART" id="SM00858">
    <property type="entry name" value="SAF"/>
    <property type="match status" value="1"/>
</dbReference>
<protein>
    <submittedName>
        <fullName evidence="3">SAF domain protein</fullName>
    </submittedName>
</protein>
<dbReference type="STRING" id="525245.HMPREF0044_0846"/>
<evidence type="ECO:0000313" key="3">
    <source>
        <dbReference type="EMBL" id="EEH63827.1"/>
    </source>
</evidence>
<proteinExistence type="predicted"/>
<reference evidence="3 4" key="1">
    <citation type="submission" date="2009-01" db="EMBL/GenBank/DDBJ databases">
        <authorList>
            <person name="Qin X."/>
            <person name="Bachman B."/>
            <person name="Battles P."/>
            <person name="Bell A."/>
            <person name="Bess C."/>
            <person name="Bickham C."/>
            <person name="Chaboub L."/>
            <person name="Chen D."/>
            <person name="Coyle M."/>
            <person name="Deiros D.R."/>
            <person name="Dinh H."/>
            <person name="Forbes L."/>
            <person name="Fowler G."/>
            <person name="Francisco L."/>
            <person name="Fu Q."/>
            <person name="Gubbala S."/>
            <person name="Hale W."/>
            <person name="Han Y."/>
            <person name="Hemphill L."/>
            <person name="Highlander S.K."/>
            <person name="Hirani K."/>
            <person name="Hogues M."/>
            <person name="Jackson L."/>
            <person name="Jakkamsetti A."/>
            <person name="Javaid M."/>
            <person name="Jiang H."/>
            <person name="Korchina V."/>
            <person name="Kovar C."/>
            <person name="Lara F."/>
            <person name="Lee S."/>
            <person name="Mata R."/>
            <person name="Mathew T."/>
            <person name="Moen C."/>
            <person name="Morales K."/>
            <person name="Munidasa M."/>
            <person name="Nazareth L."/>
            <person name="Ngo R."/>
            <person name="Nguyen L."/>
            <person name="Okwuonu G."/>
            <person name="Ongeri F."/>
            <person name="Patil S."/>
            <person name="Petrosino J."/>
            <person name="Pham C."/>
            <person name="Pham P."/>
            <person name="Pu L.-L."/>
            <person name="Puazo M."/>
            <person name="Raj R."/>
            <person name="Reid J."/>
            <person name="Rouhana J."/>
            <person name="Saada N."/>
            <person name="Shang Y."/>
            <person name="Simmons D."/>
            <person name="Thornton R."/>
            <person name="Warren J."/>
            <person name="Weissenberger G."/>
            <person name="Zhang J."/>
            <person name="Zhang L."/>
            <person name="Zhou C."/>
            <person name="Zhu D."/>
            <person name="Muzny D."/>
            <person name="Worley K."/>
            <person name="Gibbs R."/>
        </authorList>
    </citation>
    <scope>NUCLEOTIDE SEQUENCE [LARGE SCALE GENOMIC DNA]</scope>
    <source>
        <strain evidence="3 4">DSM 15436</strain>
    </source>
</reference>
<comment type="caution">
    <text evidence="3">The sequence shown here is derived from an EMBL/GenBank/DDBJ whole genome shotgun (WGS) entry which is preliminary data.</text>
</comment>
<keyword evidence="1" id="KW-0812">Transmembrane</keyword>
<dbReference type="InterPro" id="IPR013974">
    <property type="entry name" value="SAF"/>
</dbReference>